<comment type="caution">
    <text evidence="2">The sequence shown here is derived from an EMBL/GenBank/DDBJ whole genome shotgun (WGS) entry which is preliminary data.</text>
</comment>
<proteinExistence type="predicted"/>
<evidence type="ECO:0000256" key="1">
    <source>
        <dbReference type="SAM" id="MobiDB-lite"/>
    </source>
</evidence>
<dbReference type="AlphaFoldDB" id="A0A919EUJ4"/>
<reference evidence="3" key="1">
    <citation type="journal article" date="2019" name="Int. J. Syst. Evol. Microbiol.">
        <title>The Global Catalogue of Microorganisms (GCM) 10K type strain sequencing project: providing services to taxonomists for standard genome sequencing and annotation.</title>
        <authorList>
            <consortium name="The Broad Institute Genomics Platform"/>
            <consortium name="The Broad Institute Genome Sequencing Center for Infectious Disease"/>
            <person name="Wu L."/>
            <person name="Ma J."/>
        </authorList>
    </citation>
    <scope>NUCLEOTIDE SEQUENCE [LARGE SCALE GENOMIC DNA]</scope>
    <source>
        <strain evidence="3">JCM 4253</strain>
    </source>
</reference>
<accession>A0A919EUJ4</accession>
<feature type="region of interest" description="Disordered" evidence="1">
    <location>
        <begin position="1"/>
        <end position="30"/>
    </location>
</feature>
<name>A0A919EUJ4_9ACTN</name>
<dbReference type="EMBL" id="BNBF01000003">
    <property type="protein sequence ID" value="GHG41359.1"/>
    <property type="molecule type" value="Genomic_DNA"/>
</dbReference>
<organism evidence="2 3">
    <name type="scientific">Streptomyces capoamus</name>
    <dbReference type="NCBI Taxonomy" id="68183"/>
    <lineage>
        <taxon>Bacteria</taxon>
        <taxon>Bacillati</taxon>
        <taxon>Actinomycetota</taxon>
        <taxon>Actinomycetes</taxon>
        <taxon>Kitasatosporales</taxon>
        <taxon>Streptomycetaceae</taxon>
        <taxon>Streptomyces</taxon>
    </lineage>
</organism>
<keyword evidence="3" id="KW-1185">Reference proteome</keyword>
<protein>
    <submittedName>
        <fullName evidence="2">Uncharacterized protein</fullName>
    </submittedName>
</protein>
<gene>
    <name evidence="2" type="ORF">GCM10018980_16410</name>
</gene>
<evidence type="ECO:0000313" key="3">
    <source>
        <dbReference type="Proteomes" id="UP000619355"/>
    </source>
</evidence>
<dbReference type="Proteomes" id="UP000619355">
    <property type="component" value="Unassembled WGS sequence"/>
</dbReference>
<sequence length="73" mass="7780">MTTGSTDRYRFRGRPRIAPAGTRNPDSKGATTFSYIAGTRPIRTVHDVPGDGDFTATLGLKDVPAGGRRSRSG</sequence>
<evidence type="ECO:0000313" key="2">
    <source>
        <dbReference type="EMBL" id="GHG41359.1"/>
    </source>
</evidence>